<feature type="compositionally biased region" description="Polar residues" evidence="4">
    <location>
        <begin position="391"/>
        <end position="411"/>
    </location>
</feature>
<feature type="region of interest" description="Disordered" evidence="4">
    <location>
        <begin position="594"/>
        <end position="622"/>
    </location>
</feature>
<dbReference type="SMART" id="SM01007">
    <property type="entry name" value="Aldolase_II"/>
    <property type="match status" value="1"/>
</dbReference>
<dbReference type="Proteomes" id="UP000746747">
    <property type="component" value="Unassembled WGS sequence"/>
</dbReference>
<dbReference type="PANTHER" id="PTHR10672">
    <property type="entry name" value="ADDUCIN"/>
    <property type="match status" value="1"/>
</dbReference>
<feature type="compositionally biased region" description="Polar residues" evidence="4">
    <location>
        <begin position="599"/>
        <end position="622"/>
    </location>
</feature>
<sequence>MPSKTNGEPNGTTERSFINFDREDPEYIKELQRPAAIKEDLSEMERRKRVQEVLESKSFCRELEELIKQESENHKSDPDHLKTLQRLSEFTLPQGQIAASSLHNIGGAVLPIADLKGSGSYTLTEKLFRNKLASLYRLVDLFQWSQGIYNHITLKLPDSDELLINPFGLLYHEITASSLIKININGEIIDRGSTKLGINQAGYVLHAAIHKARPDVRCVLHMHTAVVSAISSMKCGLLPLSQEAMIIGPVGYHDYQGIIDDESEMESIVKDLGDKNVMLLRNHGFVACGESVEDALHLAFNTVIACETQIRAARAGIENLVIPDGKAIERVYMTARKSGGGGVIGAKDAEGKQINWRIGELEWEAWMRVLDNAGYRTGHIYRQPLLRARTLPSSTNNQNDVAVPPSASSIGTVDESDYESMTAHKMALLRKEQERSRWLNSPNAYQKIEILETGTNNPKRITKWVQDVSSPSQSGTPVKISSPHQFSPFSANPKEFKEKQKAIKENRRLGTTSAGPQSQILDGVTYEEIAQIRADAEISDMGQADRVVMIGTASKGIIDRQHQHNAQVYRQLYAPNPFASETDEDIQKYMKEVEAKTPRPSSVADSTEHTTSSPPLYENDSPSVETISLMQAAREHRTRPTFSGMGSASIDEEGAATEVSVGIHSSPVTQASAGRVGRLTLETTFDESDSPQSRFVRSSPFVSSTLPYRQCLFVASFQHFFVVFKSVDKVISALLEEVQGNYDVLYFFVLDASALDLA</sequence>
<evidence type="ECO:0000313" key="6">
    <source>
        <dbReference type="EMBL" id="CAG9537429.1"/>
    </source>
</evidence>
<gene>
    <name evidence="6" type="ORF">CJOHNSTONI_LOCUS7244</name>
</gene>
<dbReference type="GO" id="GO:0005886">
    <property type="term" value="C:plasma membrane"/>
    <property type="evidence" value="ECO:0007669"/>
    <property type="project" value="UniProtKB-SubCell"/>
</dbReference>
<evidence type="ECO:0000256" key="4">
    <source>
        <dbReference type="SAM" id="MobiDB-lite"/>
    </source>
</evidence>
<feature type="region of interest" description="Disordered" evidence="4">
    <location>
        <begin position="1"/>
        <end position="23"/>
    </location>
</feature>
<name>A0A8J2MRD9_9BILA</name>
<reference evidence="6" key="1">
    <citation type="submission" date="2021-09" db="EMBL/GenBank/DDBJ databases">
        <authorList>
            <consortium name="Pathogen Informatics"/>
        </authorList>
    </citation>
    <scope>NUCLEOTIDE SEQUENCE</scope>
</reference>
<comment type="caution">
    <text evidence="6">The sequence shown here is derived from an EMBL/GenBank/DDBJ whole genome shotgun (WGS) entry which is preliminary data.</text>
</comment>
<evidence type="ECO:0000256" key="2">
    <source>
        <dbReference type="ARBA" id="ARBA00006274"/>
    </source>
</evidence>
<dbReference type="InterPro" id="IPR001303">
    <property type="entry name" value="Aldolase_II/adducin_N"/>
</dbReference>
<comment type="subcellular location">
    <subcellularLocation>
        <location evidence="1">Cell membrane</location>
        <topology evidence="1">Peripheral membrane protein</topology>
        <orientation evidence="1">Cytoplasmic side</orientation>
    </subcellularLocation>
</comment>
<dbReference type="GO" id="GO:0014069">
    <property type="term" value="C:postsynaptic density"/>
    <property type="evidence" value="ECO:0007669"/>
    <property type="project" value="TreeGrafter"/>
</dbReference>
<evidence type="ECO:0000313" key="7">
    <source>
        <dbReference type="Proteomes" id="UP000746747"/>
    </source>
</evidence>
<protein>
    <recommendedName>
        <fullName evidence="5">Class II aldolase/adducin N-terminal domain-containing protein</fullName>
    </recommendedName>
</protein>
<dbReference type="NCBIfam" id="NF005451">
    <property type="entry name" value="PRK07044.1"/>
    <property type="match status" value="1"/>
</dbReference>
<keyword evidence="7" id="KW-1185">Reference proteome</keyword>
<dbReference type="SUPFAM" id="SSF53639">
    <property type="entry name" value="AraD/HMP-PK domain-like"/>
    <property type="match status" value="1"/>
</dbReference>
<dbReference type="AlphaFoldDB" id="A0A8J2MRD9"/>
<feature type="compositionally biased region" description="Polar residues" evidence="4">
    <location>
        <begin position="467"/>
        <end position="476"/>
    </location>
</feature>
<dbReference type="InterPro" id="IPR036409">
    <property type="entry name" value="Aldolase_II/adducin_N_sf"/>
</dbReference>
<dbReference type="EMBL" id="CAKAEH010001546">
    <property type="protein sequence ID" value="CAG9537429.1"/>
    <property type="molecule type" value="Genomic_DNA"/>
</dbReference>
<proteinExistence type="inferred from homology"/>
<keyword evidence="3" id="KW-0009">Actin-binding</keyword>
<feature type="compositionally biased region" description="Polar residues" evidence="4">
    <location>
        <begin position="1"/>
        <end position="16"/>
    </location>
</feature>
<comment type="similarity">
    <text evidence="2">Belongs to the aldolase class II family. Adducin subfamily.</text>
</comment>
<organism evidence="6 7">
    <name type="scientific">Cercopithifilaria johnstoni</name>
    <dbReference type="NCBI Taxonomy" id="2874296"/>
    <lineage>
        <taxon>Eukaryota</taxon>
        <taxon>Metazoa</taxon>
        <taxon>Ecdysozoa</taxon>
        <taxon>Nematoda</taxon>
        <taxon>Chromadorea</taxon>
        <taxon>Rhabditida</taxon>
        <taxon>Spirurina</taxon>
        <taxon>Spiruromorpha</taxon>
        <taxon>Filarioidea</taxon>
        <taxon>Onchocercidae</taxon>
        <taxon>Cercopithifilaria</taxon>
    </lineage>
</organism>
<dbReference type="InterPro" id="IPR051017">
    <property type="entry name" value="Aldolase-II_Adducin_sf"/>
</dbReference>
<feature type="region of interest" description="Disordered" evidence="4">
    <location>
        <begin position="467"/>
        <end position="491"/>
    </location>
</feature>
<evidence type="ECO:0000259" key="5">
    <source>
        <dbReference type="SMART" id="SM01007"/>
    </source>
</evidence>
<evidence type="ECO:0000256" key="1">
    <source>
        <dbReference type="ARBA" id="ARBA00004413"/>
    </source>
</evidence>
<dbReference type="Gene3D" id="3.40.225.10">
    <property type="entry name" value="Class II aldolase/adducin N-terminal domain"/>
    <property type="match status" value="1"/>
</dbReference>
<feature type="region of interest" description="Disordered" evidence="4">
    <location>
        <begin position="391"/>
        <end position="415"/>
    </location>
</feature>
<accession>A0A8J2MRD9</accession>
<dbReference type="GO" id="GO:0051015">
    <property type="term" value="F:actin filament binding"/>
    <property type="evidence" value="ECO:0007669"/>
    <property type="project" value="TreeGrafter"/>
</dbReference>
<dbReference type="PANTHER" id="PTHR10672:SF3">
    <property type="entry name" value="PROTEIN HU-LI TAI SHAO"/>
    <property type="match status" value="1"/>
</dbReference>
<feature type="domain" description="Class II aldolase/adducin N-terminal" evidence="5">
    <location>
        <begin position="130"/>
        <end position="310"/>
    </location>
</feature>
<dbReference type="Pfam" id="PF00596">
    <property type="entry name" value="Aldolase_II"/>
    <property type="match status" value="1"/>
</dbReference>
<dbReference type="FunFam" id="3.40.225.10:FF:000013">
    <property type="entry name" value="Class II aldolase"/>
    <property type="match status" value="1"/>
</dbReference>
<dbReference type="GO" id="GO:0005856">
    <property type="term" value="C:cytoskeleton"/>
    <property type="evidence" value="ECO:0007669"/>
    <property type="project" value="TreeGrafter"/>
</dbReference>
<evidence type="ECO:0000256" key="3">
    <source>
        <dbReference type="ARBA" id="ARBA00023203"/>
    </source>
</evidence>
<dbReference type="OrthoDB" id="3238794at2759"/>